<feature type="domain" description="Erythromycin biosynthesis protein CIII-like C-terminal" evidence="1">
    <location>
        <begin position="312"/>
        <end position="434"/>
    </location>
</feature>
<name>A0ABR0T4C2_9HYPO</name>
<dbReference type="PANTHER" id="PTHR48050">
    <property type="entry name" value="STEROL 3-BETA-GLUCOSYLTRANSFERASE"/>
    <property type="match status" value="1"/>
</dbReference>
<dbReference type="Proteomes" id="UP001338125">
    <property type="component" value="Unassembled WGS sequence"/>
</dbReference>
<evidence type="ECO:0000313" key="2">
    <source>
        <dbReference type="EMBL" id="KAK5999187.1"/>
    </source>
</evidence>
<dbReference type="InterPro" id="IPR050426">
    <property type="entry name" value="Glycosyltransferase_28"/>
</dbReference>
<dbReference type="PANTHER" id="PTHR48050:SF13">
    <property type="entry name" value="STEROL 3-BETA-GLUCOSYLTRANSFERASE UGT80A2"/>
    <property type="match status" value="1"/>
</dbReference>
<dbReference type="InterPro" id="IPR010610">
    <property type="entry name" value="EryCIII-like_C"/>
</dbReference>
<organism evidence="2 3">
    <name type="scientific">Cladobotryum mycophilum</name>
    <dbReference type="NCBI Taxonomy" id="491253"/>
    <lineage>
        <taxon>Eukaryota</taxon>
        <taxon>Fungi</taxon>
        <taxon>Dikarya</taxon>
        <taxon>Ascomycota</taxon>
        <taxon>Pezizomycotina</taxon>
        <taxon>Sordariomycetes</taxon>
        <taxon>Hypocreomycetidae</taxon>
        <taxon>Hypocreales</taxon>
        <taxon>Hypocreaceae</taxon>
        <taxon>Cladobotryum</taxon>
    </lineage>
</organism>
<keyword evidence="3" id="KW-1185">Reference proteome</keyword>
<dbReference type="EMBL" id="JAVFKD010000001">
    <property type="protein sequence ID" value="KAK5999187.1"/>
    <property type="molecule type" value="Genomic_DNA"/>
</dbReference>
<dbReference type="Pfam" id="PF06722">
    <property type="entry name" value="EryCIII-like_C"/>
    <property type="match status" value="1"/>
</dbReference>
<sequence>MSTPNLPHIIIGVAPIFGHIEKFKVVGAELVKQGYTVTFLTGVAIRDEVEKIGARFAPLTGCADFDFENRNTIYPELASLPDGIERVIWEMRTWFIDPIKDQHESLQRELRHIRQNEGEDRQVIYMENNACGASVPLIFGAPDCLHPKGIIKVGTCTLTLDSIDTPPWGMGLPPYETDEDRARGTAMREQAGFMAAPIQELWEDALRSSGVPVDSLDPVPQFLDGIGRACDLYLQMSIPQLEYPRSDLPEWVRFMGALPTVGRKDKELNLPAWWGEVIDAPSNRKRPIIVVSQGSVHNDPEELILPAIKGLQGLDVTVVVTLVKTAALSPEVLVPSNVRLAQFIPFDILFNHTDVLVSNGGFGTVQQALRHGVPMVLAGKSADKAETNAHAAWAGAAIDLACQKPEPAAVRDAVCGILSDTKRRERCLELKREYEKYDAIEVVTGAIEDLLH</sequence>
<accession>A0ABR0T4C2</accession>
<gene>
    <name evidence="2" type="ORF">PT974_01577</name>
</gene>
<protein>
    <submittedName>
        <fullName evidence="2">4'-demethylrebeccamycin synthase</fullName>
    </submittedName>
</protein>
<dbReference type="SUPFAM" id="SSF53756">
    <property type="entry name" value="UDP-Glycosyltransferase/glycogen phosphorylase"/>
    <property type="match status" value="1"/>
</dbReference>
<dbReference type="Gene3D" id="3.40.50.2000">
    <property type="entry name" value="Glycogen Phosphorylase B"/>
    <property type="match status" value="2"/>
</dbReference>
<comment type="caution">
    <text evidence="2">The sequence shown here is derived from an EMBL/GenBank/DDBJ whole genome shotgun (WGS) entry which is preliminary data.</text>
</comment>
<evidence type="ECO:0000313" key="3">
    <source>
        <dbReference type="Proteomes" id="UP001338125"/>
    </source>
</evidence>
<evidence type="ECO:0000259" key="1">
    <source>
        <dbReference type="Pfam" id="PF06722"/>
    </source>
</evidence>
<proteinExistence type="predicted"/>
<reference evidence="2 3" key="1">
    <citation type="submission" date="2024-01" db="EMBL/GenBank/DDBJ databases">
        <title>Complete genome of Cladobotryum mycophilum ATHUM6906.</title>
        <authorList>
            <person name="Christinaki A.C."/>
            <person name="Myridakis A.I."/>
            <person name="Kouvelis V.N."/>
        </authorList>
    </citation>
    <scope>NUCLEOTIDE SEQUENCE [LARGE SCALE GENOMIC DNA]</scope>
    <source>
        <strain evidence="2 3">ATHUM6906</strain>
    </source>
</reference>